<dbReference type="SUPFAM" id="SSF56935">
    <property type="entry name" value="Porins"/>
    <property type="match status" value="1"/>
</dbReference>
<keyword evidence="3" id="KW-0998">Cell outer membrane</keyword>
<dbReference type="Gene3D" id="2.40.170.20">
    <property type="entry name" value="TonB-dependent receptor, beta-barrel domain"/>
    <property type="match status" value="1"/>
</dbReference>
<keyword evidence="5" id="KW-1185">Reference proteome</keyword>
<dbReference type="InterPro" id="IPR036942">
    <property type="entry name" value="Beta-barrel_TonB_sf"/>
</dbReference>
<comment type="subcellular location">
    <subcellularLocation>
        <location evidence="1">Cell outer membrane</location>
    </subcellularLocation>
</comment>
<gene>
    <name evidence="4" type="ORF">J4G78_08160</name>
</gene>
<dbReference type="Proteomes" id="UP000663923">
    <property type="component" value="Chromosome"/>
</dbReference>
<evidence type="ECO:0000256" key="3">
    <source>
        <dbReference type="ARBA" id="ARBA00023237"/>
    </source>
</evidence>
<keyword evidence="2" id="KW-0472">Membrane</keyword>
<keyword evidence="4" id="KW-0675">Receptor</keyword>
<proteinExistence type="predicted"/>
<protein>
    <submittedName>
        <fullName evidence="4">TonB-dependent receptor</fullName>
    </submittedName>
</protein>
<accession>A0ABX7T953</accession>
<reference evidence="4 5" key="1">
    <citation type="submission" date="2021-03" db="EMBL/GenBank/DDBJ databases">
        <title>Complete genome of Parasphingorhabdus_sp.JHSY0214.</title>
        <authorList>
            <person name="Yoo J.H."/>
            <person name="Bae J.W."/>
        </authorList>
    </citation>
    <scope>NUCLEOTIDE SEQUENCE [LARGE SCALE GENOMIC DNA]</scope>
    <source>
        <strain evidence="4 5">JHSY0214</strain>
    </source>
</reference>
<evidence type="ECO:0000256" key="1">
    <source>
        <dbReference type="ARBA" id="ARBA00004442"/>
    </source>
</evidence>
<evidence type="ECO:0000256" key="2">
    <source>
        <dbReference type="ARBA" id="ARBA00023136"/>
    </source>
</evidence>
<dbReference type="RefSeq" id="WP_207989986.1">
    <property type="nucleotide sequence ID" value="NZ_CP071794.1"/>
</dbReference>
<name>A0ABX7T953_9SPHN</name>
<sequence length="871" mass="93544">MTDRSPPAITGHIVQADLAMRAFTGIAALAALYVITMPHIAAAQTTATAPTSSAGLQNTEPTSAPVYTDEIVVTARRYGEAQVAAESAFDEDDIAAQGTDSIQELITRLTPFIGNGAEKPALLINGRPADGDLSILSYPAEALNQLAILKPEAAAVYGYPSDKRVVNLVLKQKFASVNADAGLSWATAGGQYGGSLSVGRVAINLSTRWNVQARIERQSALLKSDRDIPPRAGSFDSVGFIASRAGEEIDPALSRAAAETVTIAAIPPAALLGVPSIADFAATANNLHSVNPNAFETLRSARRSMSFNAGVTRPLGEFSASLNINASSNSSKGLRGLPMATIALPAGSPWSPFTDDVSLSRPFAHSRALRNDNESETLGAAFNLSGRIGGWSTNFSAGYTRSWNDSLLENGIDVARIQQMVDAGDPEFNPYGPLDDDLLLASRSRSRSENISARLNLSKTIVDLPAGPLTSTYSLDVNRDQSENRQSDARGDLIAVSNQTSGRANGQMSFRVPLSQRKDGADGPMGDLSLDLSLGADALSKSGLQKKYGGSVNWSPFPLLDLRGSFDHTETAPSFYQLDGPIIKTVNRIFDFARQETVDIIQTSGGNPDLRRGSRQSLSLTTRIAPLGDQTLSLSVGYHRQIAKGGVTAFPELTPAIEAAFPERVTRDANGRLIAIDKRAINITEMASAELTSGIALRLPRQRYSGNTTKPPTPTVNPLQFSVSLNHRWRLKDELLTRPGIPAIDQLSEDGGQSRHFLSWQITLGKKGIGTSLNGSWSSTSRIRNIASDSDFHLKPPALFNFSFFLEPEHIFQGAAKTSWLNDLKLSLDIQNLFNGYRRVTDDDGSVPPGYSRDEIDPLGRTARLTVRKRF</sequence>
<evidence type="ECO:0000313" key="5">
    <source>
        <dbReference type="Proteomes" id="UP000663923"/>
    </source>
</evidence>
<evidence type="ECO:0000313" key="4">
    <source>
        <dbReference type="EMBL" id="QTD57485.1"/>
    </source>
</evidence>
<dbReference type="PANTHER" id="PTHR47234:SF1">
    <property type="entry name" value="TONB-DEPENDENT RECEPTOR"/>
    <property type="match status" value="1"/>
</dbReference>
<dbReference type="PANTHER" id="PTHR47234">
    <property type="match status" value="1"/>
</dbReference>
<dbReference type="EMBL" id="CP071794">
    <property type="protein sequence ID" value="QTD57485.1"/>
    <property type="molecule type" value="Genomic_DNA"/>
</dbReference>
<organism evidence="4 5">
    <name type="scientific">Parasphingorhabdus cellanae</name>
    <dbReference type="NCBI Taxonomy" id="2806553"/>
    <lineage>
        <taxon>Bacteria</taxon>
        <taxon>Pseudomonadati</taxon>
        <taxon>Pseudomonadota</taxon>
        <taxon>Alphaproteobacteria</taxon>
        <taxon>Sphingomonadales</taxon>
        <taxon>Sphingomonadaceae</taxon>
        <taxon>Parasphingorhabdus</taxon>
    </lineage>
</organism>